<dbReference type="EMBL" id="VSSQ01002146">
    <property type="protein sequence ID" value="MPM13616.1"/>
    <property type="molecule type" value="Genomic_DNA"/>
</dbReference>
<comment type="caution">
    <text evidence="1">The sequence shown here is derived from an EMBL/GenBank/DDBJ whole genome shotgun (WGS) entry which is preliminary data.</text>
</comment>
<reference evidence="1" key="1">
    <citation type="submission" date="2019-08" db="EMBL/GenBank/DDBJ databases">
        <authorList>
            <person name="Kucharzyk K."/>
            <person name="Murdoch R.W."/>
            <person name="Higgins S."/>
            <person name="Loffler F."/>
        </authorList>
    </citation>
    <scope>NUCLEOTIDE SEQUENCE</scope>
</reference>
<sequence length="215" mass="24847">MKCLLLSVFMFYATALCMGQSVKTSIYSVENNIVMVKNEFVSKMDYTNYSGIKPFTNISSVSFQSLDNQSNYHATFYRYNGWDGESGDFQSVDIKRNGRSIFQLDNQDGWVITSQCYEQLDSTTTLLYLVGQVYNNNPGFLTLVLLKNDVATLIFNKEFAISSVERTNEIFTMYLQDGFNEYIESSDTTVNNRGRYKINWENGLLYFYMLAKKQE</sequence>
<dbReference type="AlphaFoldDB" id="A0A644XBM6"/>
<protein>
    <submittedName>
        <fullName evidence="1">Uncharacterized protein</fullName>
    </submittedName>
</protein>
<organism evidence="1">
    <name type="scientific">bioreactor metagenome</name>
    <dbReference type="NCBI Taxonomy" id="1076179"/>
    <lineage>
        <taxon>unclassified sequences</taxon>
        <taxon>metagenomes</taxon>
        <taxon>ecological metagenomes</taxon>
    </lineage>
</organism>
<evidence type="ECO:0000313" key="1">
    <source>
        <dbReference type="EMBL" id="MPM13616.1"/>
    </source>
</evidence>
<accession>A0A644XBM6</accession>
<gene>
    <name evidence="1" type="ORF">SDC9_59974</name>
</gene>
<proteinExistence type="predicted"/>
<name>A0A644XBM6_9ZZZZ</name>